<name>A0A381Y881_9ZZZZ</name>
<dbReference type="Gene3D" id="3.20.20.70">
    <property type="entry name" value="Aldolase class I"/>
    <property type="match status" value="1"/>
</dbReference>
<dbReference type="SUPFAM" id="SSF51412">
    <property type="entry name" value="Inosine monophosphate dehydrogenase (IMPDH)"/>
    <property type="match status" value="1"/>
</dbReference>
<proteinExistence type="predicted"/>
<dbReference type="InterPro" id="IPR013785">
    <property type="entry name" value="Aldolase_TIM"/>
</dbReference>
<sequence length="312" mass="33474">MNGIVKDAGKLSASISEAGGFGIISGIGASPTEVEREIKIAKKLTNAPFGVGIVSIPTFEGIGVNTGNKLSRTEKIATINDLKNLKLVIEIILDENIPVVSITKANSYIVDKLKSQNIKIIAKHRSLNTIDYNLKNGVDAIILKGEEGAGFSGHFSTGAGCSAYHDMYSTPFIVSGGIASAKDIKHYLKYPLVMGIQIGTRFLGCKELFLHENVKKEVINAKSQNSVVIGNKDLTPIRALVTPNSYKWVGRFTDEAVAKTKNKTSLGLSFLLKNTIKSGDIENGIVFAGTGVGHVTKIQSAKEIIEELTEEL</sequence>
<dbReference type="AlphaFoldDB" id="A0A381Y881"/>
<gene>
    <name evidence="1" type="ORF">METZ01_LOCUS126092</name>
</gene>
<dbReference type="PANTHER" id="PTHR32332">
    <property type="entry name" value="2-NITROPROPANE DIOXYGENASE"/>
    <property type="match status" value="1"/>
</dbReference>
<reference evidence="1" key="1">
    <citation type="submission" date="2018-05" db="EMBL/GenBank/DDBJ databases">
        <authorList>
            <person name="Lanie J.A."/>
            <person name="Ng W.-L."/>
            <person name="Kazmierczak K.M."/>
            <person name="Andrzejewski T.M."/>
            <person name="Davidsen T.M."/>
            <person name="Wayne K.J."/>
            <person name="Tettelin H."/>
            <person name="Glass J.I."/>
            <person name="Rusch D."/>
            <person name="Podicherti R."/>
            <person name="Tsui H.-C.T."/>
            <person name="Winkler M.E."/>
        </authorList>
    </citation>
    <scope>NUCLEOTIDE SEQUENCE</scope>
</reference>
<accession>A0A381Y881</accession>
<dbReference type="Pfam" id="PF03060">
    <property type="entry name" value="NMO"/>
    <property type="match status" value="1"/>
</dbReference>
<protein>
    <submittedName>
        <fullName evidence="1">Uncharacterized protein</fullName>
    </submittedName>
</protein>
<dbReference type="EMBL" id="UINC01017615">
    <property type="protein sequence ID" value="SVA73238.1"/>
    <property type="molecule type" value="Genomic_DNA"/>
</dbReference>
<organism evidence="1">
    <name type="scientific">marine metagenome</name>
    <dbReference type="NCBI Taxonomy" id="408172"/>
    <lineage>
        <taxon>unclassified sequences</taxon>
        <taxon>metagenomes</taxon>
        <taxon>ecological metagenomes</taxon>
    </lineage>
</organism>
<evidence type="ECO:0000313" key="1">
    <source>
        <dbReference type="EMBL" id="SVA73238.1"/>
    </source>
</evidence>